<dbReference type="CDD" id="cd00756">
    <property type="entry name" value="MoaE"/>
    <property type="match status" value="1"/>
</dbReference>
<dbReference type="GO" id="GO:0030366">
    <property type="term" value="F:molybdopterin synthase activity"/>
    <property type="evidence" value="ECO:0007669"/>
    <property type="project" value="UniProtKB-EC"/>
</dbReference>
<organism evidence="1 2">
    <name type="scientific">Halorussus aquaticus</name>
    <dbReference type="NCBI Taxonomy" id="2953748"/>
    <lineage>
        <taxon>Archaea</taxon>
        <taxon>Methanobacteriati</taxon>
        <taxon>Methanobacteriota</taxon>
        <taxon>Stenosarchaea group</taxon>
        <taxon>Halobacteria</taxon>
        <taxon>Halobacteriales</taxon>
        <taxon>Haladaptataceae</taxon>
        <taxon>Halorussus</taxon>
    </lineage>
</organism>
<name>A0ABD5Q6P1_9EURY</name>
<evidence type="ECO:0000313" key="1">
    <source>
        <dbReference type="EMBL" id="MFC4826137.1"/>
    </source>
</evidence>
<keyword evidence="1" id="KW-0808">Transferase</keyword>
<dbReference type="RefSeq" id="WP_254268239.1">
    <property type="nucleotide sequence ID" value="NZ_CP100400.1"/>
</dbReference>
<dbReference type="Pfam" id="PF02391">
    <property type="entry name" value="MoaE"/>
    <property type="match status" value="1"/>
</dbReference>
<dbReference type="InterPro" id="IPR036563">
    <property type="entry name" value="MoaE_sf"/>
</dbReference>
<dbReference type="EC" id="2.8.1.12" evidence="1"/>
<dbReference type="NCBIfam" id="NF011061">
    <property type="entry name" value="PRK14493.1"/>
    <property type="match status" value="1"/>
</dbReference>
<sequence length="269" mass="29503">MHVLSLVGPDAAARAVADRLASRLGEDGRVAEVRRTETDVEQHDGPSAAKFEFTDGNWSATGRDRSLSDLLADLAPDYEYALLVGFPEADVPQVRIGDAADSDSEAPAAVLLDAADAADVDPDEVRTALAGTEPYETLESLVAEAKRSEDAPYSGAIATFTGRVRAKEDAADTPTEFLEFEKYEGVAEDRMDAISAELEERDGVYEVLMHHRTGVIEYGEDIVFVVVLAGHREEAFRTVEDGIDRLKDEVPIFKKESTTDEQFWVHERQ</sequence>
<dbReference type="InterPro" id="IPR003448">
    <property type="entry name" value="Mopterin_biosynth_MoaE"/>
</dbReference>
<gene>
    <name evidence="1" type="ORF">ACFO9K_17935</name>
</gene>
<evidence type="ECO:0000313" key="2">
    <source>
        <dbReference type="Proteomes" id="UP001595945"/>
    </source>
</evidence>
<proteinExistence type="predicted"/>
<accession>A0ABD5Q6P1</accession>
<dbReference type="GO" id="GO:0032324">
    <property type="term" value="P:molybdopterin cofactor biosynthetic process"/>
    <property type="evidence" value="ECO:0007669"/>
    <property type="project" value="UniProtKB-ARBA"/>
</dbReference>
<dbReference type="Proteomes" id="UP001595945">
    <property type="component" value="Unassembled WGS sequence"/>
</dbReference>
<protein>
    <submittedName>
        <fullName evidence="1">Molybdopterin synthase</fullName>
        <ecNumber evidence="1">2.8.1.12</ecNumber>
    </submittedName>
</protein>
<keyword evidence="2" id="KW-1185">Reference proteome</keyword>
<dbReference type="GeneID" id="73046769"/>
<dbReference type="Gene3D" id="3.90.1170.40">
    <property type="entry name" value="Molybdopterin biosynthesis MoaE subunit"/>
    <property type="match status" value="1"/>
</dbReference>
<dbReference type="PANTHER" id="PTHR23404">
    <property type="entry name" value="MOLYBDOPTERIN SYNTHASE RELATED"/>
    <property type="match status" value="1"/>
</dbReference>
<dbReference type="SUPFAM" id="SSF54690">
    <property type="entry name" value="Molybdopterin synthase subunit MoaE"/>
    <property type="match status" value="1"/>
</dbReference>
<dbReference type="AlphaFoldDB" id="A0ABD5Q6P1"/>
<comment type="caution">
    <text evidence="1">The sequence shown here is derived from an EMBL/GenBank/DDBJ whole genome shotgun (WGS) entry which is preliminary data.</text>
</comment>
<dbReference type="EMBL" id="JBHSHT010000002">
    <property type="protein sequence ID" value="MFC4826137.1"/>
    <property type="molecule type" value="Genomic_DNA"/>
</dbReference>
<reference evidence="1 2" key="1">
    <citation type="journal article" date="2019" name="Int. J. Syst. Evol. Microbiol.">
        <title>The Global Catalogue of Microorganisms (GCM) 10K type strain sequencing project: providing services to taxonomists for standard genome sequencing and annotation.</title>
        <authorList>
            <consortium name="The Broad Institute Genomics Platform"/>
            <consortium name="The Broad Institute Genome Sequencing Center for Infectious Disease"/>
            <person name="Wu L."/>
            <person name="Ma J."/>
        </authorList>
    </citation>
    <scope>NUCLEOTIDE SEQUENCE [LARGE SCALE GENOMIC DNA]</scope>
    <source>
        <strain evidence="1 2">XZYJ18</strain>
    </source>
</reference>